<organism evidence="2 3">
    <name type="scientific">Roseovarius faecimaris</name>
    <dbReference type="NCBI Taxonomy" id="2494550"/>
    <lineage>
        <taxon>Bacteria</taxon>
        <taxon>Pseudomonadati</taxon>
        <taxon>Pseudomonadota</taxon>
        <taxon>Alphaproteobacteria</taxon>
        <taxon>Rhodobacterales</taxon>
        <taxon>Roseobacteraceae</taxon>
        <taxon>Roseovarius</taxon>
    </lineage>
</organism>
<dbReference type="InterPro" id="IPR023753">
    <property type="entry name" value="FAD/NAD-binding_dom"/>
</dbReference>
<dbReference type="Gene3D" id="3.50.50.60">
    <property type="entry name" value="FAD/NAD(P)-binding domain"/>
    <property type="match status" value="1"/>
</dbReference>
<reference evidence="3" key="1">
    <citation type="submission" date="2018-12" db="EMBL/GenBank/DDBJ databases">
        <title>Complete genome sequence of Roseovarius sp. MME-070.</title>
        <authorList>
            <person name="Nam Y.-D."/>
            <person name="Kang J."/>
            <person name="Chung W.-H."/>
            <person name="Park Y.S."/>
        </authorList>
    </citation>
    <scope>NUCLEOTIDE SEQUENCE [LARGE SCALE GENOMIC DNA]</scope>
    <source>
        <strain evidence="3">MME-070</strain>
    </source>
</reference>
<keyword evidence="3" id="KW-1185">Reference proteome</keyword>
<dbReference type="InterPro" id="IPR036188">
    <property type="entry name" value="FAD/NAD-bd_sf"/>
</dbReference>
<accession>A0A6I6IS08</accession>
<proteinExistence type="predicted"/>
<evidence type="ECO:0000313" key="3">
    <source>
        <dbReference type="Proteomes" id="UP000428330"/>
    </source>
</evidence>
<dbReference type="GO" id="GO:0016491">
    <property type="term" value="F:oxidoreductase activity"/>
    <property type="evidence" value="ECO:0007669"/>
    <property type="project" value="InterPro"/>
</dbReference>
<dbReference type="EMBL" id="CP034348">
    <property type="protein sequence ID" value="QGX98076.1"/>
    <property type="molecule type" value="Genomic_DNA"/>
</dbReference>
<gene>
    <name evidence="2" type="ORF">EI983_07200</name>
</gene>
<name>A0A6I6IS08_9RHOB</name>
<dbReference type="Proteomes" id="UP000428330">
    <property type="component" value="Chromosome"/>
</dbReference>
<feature type="domain" description="FAD/NAD(P)-binding" evidence="1">
    <location>
        <begin position="26"/>
        <end position="237"/>
    </location>
</feature>
<dbReference type="SUPFAM" id="SSF51905">
    <property type="entry name" value="FAD/NAD(P)-binding domain"/>
    <property type="match status" value="1"/>
</dbReference>
<dbReference type="AlphaFoldDB" id="A0A6I6IS08"/>
<dbReference type="Pfam" id="PF07992">
    <property type="entry name" value="Pyr_redox_2"/>
    <property type="match status" value="1"/>
</dbReference>
<sequence>MRGARRVFDHFDTKHSSETAQLADLYDLVVVGAGVAGLNALYAATEYLPKGARVLLIDQKDMAGGMWNVAYDYVRLHQPHPMFTVGDLKWGWNKPPSYLAKRDEVRDHLASALAPIADRVQLDLRFGHTVTGCEDMRAEDGYRAAVTFHANGDAEESVTVQATRAIHAPGLDYRLAEPLVFSNGHVISILPQDLLETLAAHPGRPVYVVGGGKTGMDTILATLAENPEREVTLINGRGTNFLNRTKYLPNGLKRWTSGMLISRLFRDLALTFDGLNEDHLIDHFRRQHSSDPDSANGVFLYGLQSEEERARIEAGLAQRHDGYLEDVEGPAEAPVMRLRGGQRVDVPAGSIFVNCTGSFFRSPEKAHVHPFLSPQGTVMSINARDGFHFLTSVAGFFATHLLYRGQLANAGFYTLDLEELFRRNRNAWVGASSAQAYMNQVIAVQILPMMLLDRCALDFDRWYPLPRRIAGLIRMKSTAQADIAHCRGVLERVADRFEVRCAPV</sequence>
<evidence type="ECO:0000313" key="2">
    <source>
        <dbReference type="EMBL" id="QGX98076.1"/>
    </source>
</evidence>
<protein>
    <recommendedName>
        <fullName evidence="1">FAD/NAD(P)-binding domain-containing protein</fullName>
    </recommendedName>
</protein>
<evidence type="ECO:0000259" key="1">
    <source>
        <dbReference type="Pfam" id="PF07992"/>
    </source>
</evidence>
<dbReference type="KEGG" id="rom:EI983_07200"/>